<feature type="signal peptide" evidence="3">
    <location>
        <begin position="1"/>
        <end position="18"/>
    </location>
</feature>
<accession>A0ABT7Y455</accession>
<dbReference type="EMBL" id="JAUEOZ010000002">
    <property type="protein sequence ID" value="MDN2482819.1"/>
    <property type="molecule type" value="Genomic_DNA"/>
</dbReference>
<proteinExistence type="inferred from homology"/>
<dbReference type="InterPro" id="IPR009155">
    <property type="entry name" value="Cyt_b562"/>
</dbReference>
<sequence length="129" mass="14659">MKHTAVAALLVMSFSLSAGEFDLKANMQEMRLSFKQAAEAASVDEMQAPIAQLSELIQASKGGTYPEEKSQLYMEGFKRLSYSVDEVQQHLTDGNFEQAQQSLRQIDELRIEYHDKRNPSIWQRLFGKA</sequence>
<evidence type="ECO:0000313" key="5">
    <source>
        <dbReference type="Proteomes" id="UP001169719"/>
    </source>
</evidence>
<feature type="chain" id="PRO_5046272815" evidence="3">
    <location>
        <begin position="19"/>
        <end position="129"/>
    </location>
</feature>
<dbReference type="InterPro" id="IPR010980">
    <property type="entry name" value="Cyt_c/b562"/>
</dbReference>
<dbReference type="RefSeq" id="WP_289962869.1">
    <property type="nucleotide sequence ID" value="NZ_JAUEOZ010000002.1"/>
</dbReference>
<reference evidence="4" key="1">
    <citation type="submission" date="2024-05" db="EMBL/GenBank/DDBJ databases">
        <title>Genome Sequences of Four Agar- Degrading Marine Bacteria.</title>
        <authorList>
            <person name="Phillips E.K."/>
            <person name="Shaffer J.C."/>
            <person name="Henson M.W."/>
            <person name="Temperton B."/>
            <person name="Thrash C.J."/>
            <person name="Martin M.O."/>
        </authorList>
    </citation>
    <scope>NUCLEOTIDE SEQUENCE</scope>
    <source>
        <strain evidence="4">EKP203</strain>
    </source>
</reference>
<keyword evidence="2 3" id="KW-0732">Signal</keyword>
<evidence type="ECO:0000256" key="2">
    <source>
        <dbReference type="ARBA" id="ARBA00022729"/>
    </source>
</evidence>
<dbReference type="Gene3D" id="1.20.120.10">
    <property type="entry name" value="Cytochrome c/b562"/>
    <property type="match status" value="1"/>
</dbReference>
<gene>
    <name evidence="4" type="ORF">QWJ08_15875</name>
</gene>
<dbReference type="Pfam" id="PF07361">
    <property type="entry name" value="Cytochrom_B562"/>
    <property type="match status" value="1"/>
</dbReference>
<name>A0ABT7Y455_9VIBR</name>
<comment type="similarity">
    <text evidence="1">Belongs to the cytochrome b562 family.</text>
</comment>
<evidence type="ECO:0000313" key="4">
    <source>
        <dbReference type="EMBL" id="MDN2482819.1"/>
    </source>
</evidence>
<evidence type="ECO:0000256" key="1">
    <source>
        <dbReference type="ARBA" id="ARBA00005523"/>
    </source>
</evidence>
<dbReference type="Proteomes" id="UP001169719">
    <property type="component" value="Unassembled WGS sequence"/>
</dbReference>
<keyword evidence="5" id="KW-1185">Reference proteome</keyword>
<comment type="caution">
    <text evidence="4">The sequence shown here is derived from an EMBL/GenBank/DDBJ whole genome shotgun (WGS) entry which is preliminary data.</text>
</comment>
<dbReference type="SUPFAM" id="SSF47175">
    <property type="entry name" value="Cytochromes"/>
    <property type="match status" value="1"/>
</dbReference>
<organism evidence="4 5">
    <name type="scientific">Vibrio agarivorans</name>
    <dbReference type="NCBI Taxonomy" id="153622"/>
    <lineage>
        <taxon>Bacteria</taxon>
        <taxon>Pseudomonadati</taxon>
        <taxon>Pseudomonadota</taxon>
        <taxon>Gammaproteobacteria</taxon>
        <taxon>Vibrionales</taxon>
        <taxon>Vibrionaceae</taxon>
        <taxon>Vibrio</taxon>
    </lineage>
</organism>
<evidence type="ECO:0000256" key="3">
    <source>
        <dbReference type="SAM" id="SignalP"/>
    </source>
</evidence>
<protein>
    <submittedName>
        <fullName evidence="4">Cytochrome b562</fullName>
    </submittedName>
</protein>